<dbReference type="Gene3D" id="1.10.10.60">
    <property type="entry name" value="Homeodomain-like"/>
    <property type="match status" value="1"/>
</dbReference>
<keyword evidence="6" id="KW-1185">Reference proteome</keyword>
<sequence>MSEKLETIEDYYQNVKLTNSDLFTPNDFEEGYSHFNISMRKYCNFRTPYNRRDYYKVSLIIGKGMFQYGTHQLYIDRPALYFPTPNVPYSWKCESSEQEGYFCLFNQEFLNEDHNFELFKRTSLFKEWSKPFVFLDDEQTATALVYFEQMYKMNQSNYPHKTNSIKSHLAAILHMALELRVDDVEINENPANVRLYRLFDELLNKQFPLDSPAYPLQLKQASDYATQLNVHVNHLNSSIKSVTNKTTTQLIKDKIYNEAKNLLIFTDWDIAEVGYTLGFEQPSHFNNFFKKYGNVSPLKFRQLKL</sequence>
<dbReference type="EMBL" id="FOUZ01000017">
    <property type="protein sequence ID" value="SFN61840.1"/>
    <property type="molecule type" value="Genomic_DNA"/>
</dbReference>
<keyword evidence="2 5" id="KW-0238">DNA-binding</keyword>
<dbReference type="PROSITE" id="PS01124">
    <property type="entry name" value="HTH_ARAC_FAMILY_2"/>
    <property type="match status" value="1"/>
</dbReference>
<dbReference type="Pfam" id="PF12833">
    <property type="entry name" value="HTH_18"/>
    <property type="match status" value="1"/>
</dbReference>
<dbReference type="PANTHER" id="PTHR43280">
    <property type="entry name" value="ARAC-FAMILY TRANSCRIPTIONAL REGULATOR"/>
    <property type="match status" value="1"/>
</dbReference>
<proteinExistence type="predicted"/>
<evidence type="ECO:0000313" key="6">
    <source>
        <dbReference type="Proteomes" id="UP000199149"/>
    </source>
</evidence>
<dbReference type="GO" id="GO:0043565">
    <property type="term" value="F:sequence-specific DNA binding"/>
    <property type="evidence" value="ECO:0007669"/>
    <property type="project" value="InterPro"/>
</dbReference>
<name>A0A1I5AHJ8_9FLAO</name>
<evidence type="ECO:0000259" key="4">
    <source>
        <dbReference type="PROSITE" id="PS01124"/>
    </source>
</evidence>
<keyword evidence="1" id="KW-0805">Transcription regulation</keyword>
<evidence type="ECO:0000256" key="3">
    <source>
        <dbReference type="ARBA" id="ARBA00023163"/>
    </source>
</evidence>
<dbReference type="AlphaFoldDB" id="A0A1I5AHJ8"/>
<evidence type="ECO:0000256" key="1">
    <source>
        <dbReference type="ARBA" id="ARBA00023015"/>
    </source>
</evidence>
<dbReference type="InterPro" id="IPR009057">
    <property type="entry name" value="Homeodomain-like_sf"/>
</dbReference>
<dbReference type="SUPFAM" id="SSF46689">
    <property type="entry name" value="Homeodomain-like"/>
    <property type="match status" value="1"/>
</dbReference>
<reference evidence="6" key="1">
    <citation type="submission" date="2016-10" db="EMBL/GenBank/DDBJ databases">
        <authorList>
            <person name="Varghese N."/>
            <person name="Submissions S."/>
        </authorList>
    </citation>
    <scope>NUCLEOTIDE SEQUENCE [LARGE SCALE GENOMIC DNA]</scope>
    <source>
        <strain evidence="6">XJ109</strain>
    </source>
</reference>
<protein>
    <submittedName>
        <fullName evidence="5">AraC-type DNA-binding protein</fullName>
    </submittedName>
</protein>
<dbReference type="PANTHER" id="PTHR43280:SF32">
    <property type="entry name" value="TRANSCRIPTIONAL REGULATORY PROTEIN"/>
    <property type="match status" value="1"/>
</dbReference>
<dbReference type="GO" id="GO:0003700">
    <property type="term" value="F:DNA-binding transcription factor activity"/>
    <property type="evidence" value="ECO:0007669"/>
    <property type="project" value="InterPro"/>
</dbReference>
<feature type="domain" description="HTH araC/xylS-type" evidence="4">
    <location>
        <begin position="222"/>
        <end position="303"/>
    </location>
</feature>
<keyword evidence="3" id="KW-0804">Transcription</keyword>
<dbReference type="OrthoDB" id="629929at2"/>
<evidence type="ECO:0000256" key="2">
    <source>
        <dbReference type="ARBA" id="ARBA00023125"/>
    </source>
</evidence>
<organism evidence="5 6">
    <name type="scientific">Algoriella xinjiangensis</name>
    <dbReference type="NCBI Taxonomy" id="684065"/>
    <lineage>
        <taxon>Bacteria</taxon>
        <taxon>Pseudomonadati</taxon>
        <taxon>Bacteroidota</taxon>
        <taxon>Flavobacteriia</taxon>
        <taxon>Flavobacteriales</taxon>
        <taxon>Weeksellaceae</taxon>
        <taxon>Algoriella</taxon>
    </lineage>
</organism>
<gene>
    <name evidence="5" type="ORF">SAMN05421738_1174</name>
</gene>
<accession>A0A1I5AHJ8</accession>
<dbReference type="RefSeq" id="WP_092909929.1">
    <property type="nucleotide sequence ID" value="NZ_FOUZ01000017.1"/>
</dbReference>
<dbReference type="SMART" id="SM00342">
    <property type="entry name" value="HTH_ARAC"/>
    <property type="match status" value="1"/>
</dbReference>
<dbReference type="STRING" id="684065.SAMN05421738_1174"/>
<evidence type="ECO:0000313" key="5">
    <source>
        <dbReference type="EMBL" id="SFN61840.1"/>
    </source>
</evidence>
<dbReference type="Proteomes" id="UP000199149">
    <property type="component" value="Unassembled WGS sequence"/>
</dbReference>
<dbReference type="InterPro" id="IPR018060">
    <property type="entry name" value="HTH_AraC"/>
</dbReference>